<name>A0A8J5BE48_ZINOF</name>
<gene>
    <name evidence="1" type="ORF">ZIOFF_071325</name>
</gene>
<keyword evidence="2" id="KW-1185">Reference proteome</keyword>
<proteinExistence type="predicted"/>
<evidence type="ECO:0008006" key="3">
    <source>
        <dbReference type="Google" id="ProtNLM"/>
    </source>
</evidence>
<dbReference type="AlphaFoldDB" id="A0A8J5BE48"/>
<evidence type="ECO:0000313" key="1">
    <source>
        <dbReference type="EMBL" id="KAG6470261.1"/>
    </source>
</evidence>
<accession>A0A8J5BE48</accession>
<dbReference type="Proteomes" id="UP000734854">
    <property type="component" value="Unassembled WGS sequence"/>
</dbReference>
<organism evidence="1 2">
    <name type="scientific">Zingiber officinale</name>
    <name type="common">Ginger</name>
    <name type="synonym">Amomum zingiber</name>
    <dbReference type="NCBI Taxonomy" id="94328"/>
    <lineage>
        <taxon>Eukaryota</taxon>
        <taxon>Viridiplantae</taxon>
        <taxon>Streptophyta</taxon>
        <taxon>Embryophyta</taxon>
        <taxon>Tracheophyta</taxon>
        <taxon>Spermatophyta</taxon>
        <taxon>Magnoliopsida</taxon>
        <taxon>Liliopsida</taxon>
        <taxon>Zingiberales</taxon>
        <taxon>Zingiberaceae</taxon>
        <taxon>Zingiber</taxon>
    </lineage>
</organism>
<protein>
    <recommendedName>
        <fullName evidence="3">Polyprotein</fullName>
    </recommendedName>
</protein>
<evidence type="ECO:0000313" key="2">
    <source>
        <dbReference type="Proteomes" id="UP000734854"/>
    </source>
</evidence>
<dbReference type="EMBL" id="JACMSC010000021">
    <property type="protein sequence ID" value="KAG6470261.1"/>
    <property type="molecule type" value="Genomic_DNA"/>
</dbReference>
<reference evidence="1 2" key="1">
    <citation type="submission" date="2020-08" db="EMBL/GenBank/DDBJ databases">
        <title>Plant Genome Project.</title>
        <authorList>
            <person name="Zhang R.-G."/>
        </authorList>
    </citation>
    <scope>NUCLEOTIDE SEQUENCE [LARGE SCALE GENOMIC DNA]</scope>
    <source>
        <tissue evidence="1">Rhizome</tissue>
    </source>
</reference>
<sequence length="408" mass="46987">MANIRTTIEQHYTSTTPLFDDQIREYQRNQRRLHTTQRAAQCLGQRITKASSPVQTLEQQIDPQAQLRLSMQERASIVPTKVLYHSRRYDAHHRVYVHRSEEPLLVTEGYQVDRSFIQEESFNHLQRSRKQYLHLGILQVRIQTLHRQEEEVMALIVFRDNCWLGDQAILATMEVDLTKGSQLVYIIPDIMLTIRDFYHNIQVSFLTRGYEQWRNGEANLLITRSIVGRLSNTPNVGFAYEVQGVVDFLTSHGVRALPRRRYSTAALQGLNWFIKLIEVTLPMQPSERGTGGFGLTSKTPIIFDKLLPREVAVVLYEEEPPLDDLDGNCVGTTSPWSSILQSTNLSLDTSEPEDDYLEHIQYLAACTQPTPHSKPDAPIWDTYANDSDWVNPFASEGGVWKQVTYHRF</sequence>
<comment type="caution">
    <text evidence="1">The sequence shown here is derived from an EMBL/GenBank/DDBJ whole genome shotgun (WGS) entry which is preliminary data.</text>
</comment>